<dbReference type="CDD" id="cd09319">
    <property type="entry name" value="TDT_like_1"/>
    <property type="match status" value="1"/>
</dbReference>
<evidence type="ECO:0000256" key="5">
    <source>
        <dbReference type="SAM" id="Phobius"/>
    </source>
</evidence>
<accession>A0A7I7UK06</accession>
<evidence type="ECO:0000313" key="7">
    <source>
        <dbReference type="Proteomes" id="UP000467252"/>
    </source>
</evidence>
<feature type="transmembrane region" description="Helical" evidence="5">
    <location>
        <begin position="127"/>
        <end position="143"/>
    </location>
</feature>
<name>A0A7I7UK06_MYCPV</name>
<dbReference type="InterPro" id="IPR004695">
    <property type="entry name" value="SLAC1/Mae1/Ssu1/TehA"/>
</dbReference>
<keyword evidence="7" id="KW-1185">Reference proteome</keyword>
<feature type="transmembrane region" description="Helical" evidence="5">
    <location>
        <begin position="251"/>
        <end position="270"/>
    </location>
</feature>
<protein>
    <submittedName>
        <fullName evidence="6">C4-dicarboxylate ABC transporter</fullName>
    </submittedName>
</protein>
<dbReference type="GO" id="GO:0016020">
    <property type="term" value="C:membrane"/>
    <property type="evidence" value="ECO:0007669"/>
    <property type="project" value="UniProtKB-SubCell"/>
</dbReference>
<dbReference type="Proteomes" id="UP000467252">
    <property type="component" value="Chromosome"/>
</dbReference>
<evidence type="ECO:0000256" key="4">
    <source>
        <dbReference type="ARBA" id="ARBA00023136"/>
    </source>
</evidence>
<feature type="transmembrane region" description="Helical" evidence="5">
    <location>
        <begin position="87"/>
        <end position="106"/>
    </location>
</feature>
<comment type="subcellular location">
    <subcellularLocation>
        <location evidence="1">Membrane</location>
        <topology evidence="1">Multi-pass membrane protein</topology>
    </subcellularLocation>
</comment>
<evidence type="ECO:0000313" key="6">
    <source>
        <dbReference type="EMBL" id="BBY81828.1"/>
    </source>
</evidence>
<feature type="transmembrane region" description="Helical" evidence="5">
    <location>
        <begin position="62"/>
        <end position="81"/>
    </location>
</feature>
<sequence>MKPDAFAAVMATGIVSIAAADHGHHVISDGLGVLAAAGLVILVAVAAISWSKQSPDVTDVDVTVRLFTFVAACAVLDSRFISIRGVLWTLGLLAATTWLVLGMLLVRNLVRSRWHELRESARGAWELPSVGTSGLAIVMVMLARHTDWYALLIAAVAMWVLAMAVYAAMTWLILARAFAARLDPNGFEPDAWILMGGLAIATLAGDHIHHDATGRLAEAAWLVTVGTWVVATAWIPPLLYFGVRHARRPDALRFAGVWWAMVFPLGMYSVATDTTSAETGWAALTTISHVVFWIAFGSWAIVAAAGLSRLGSQTRLHLPSRHGLK</sequence>
<feature type="transmembrane region" description="Helical" evidence="5">
    <location>
        <begin position="30"/>
        <end position="50"/>
    </location>
</feature>
<dbReference type="InterPro" id="IPR038665">
    <property type="entry name" value="Voltage-dep_anion_channel_sf"/>
</dbReference>
<keyword evidence="4 5" id="KW-0472">Membrane</keyword>
<feature type="transmembrane region" description="Helical" evidence="5">
    <location>
        <begin position="220"/>
        <end position="239"/>
    </location>
</feature>
<evidence type="ECO:0000256" key="1">
    <source>
        <dbReference type="ARBA" id="ARBA00004141"/>
    </source>
</evidence>
<dbReference type="Gene3D" id="1.50.10.150">
    <property type="entry name" value="Voltage-dependent anion channel"/>
    <property type="match status" value="1"/>
</dbReference>
<gene>
    <name evidence="6" type="ORF">MPUL_29860</name>
</gene>
<dbReference type="GO" id="GO:0055085">
    <property type="term" value="P:transmembrane transport"/>
    <property type="evidence" value="ECO:0007669"/>
    <property type="project" value="InterPro"/>
</dbReference>
<dbReference type="Pfam" id="PF03595">
    <property type="entry name" value="SLAC1"/>
    <property type="match status" value="1"/>
</dbReference>
<keyword evidence="3 5" id="KW-1133">Transmembrane helix</keyword>
<feature type="transmembrane region" description="Helical" evidence="5">
    <location>
        <begin position="149"/>
        <end position="179"/>
    </location>
</feature>
<reference evidence="6 7" key="1">
    <citation type="journal article" date="2019" name="Emerg. Microbes Infect.">
        <title>Comprehensive subspecies identification of 175 nontuberculous mycobacteria species based on 7547 genomic profiles.</title>
        <authorList>
            <person name="Matsumoto Y."/>
            <person name="Kinjo T."/>
            <person name="Motooka D."/>
            <person name="Nabeya D."/>
            <person name="Jung N."/>
            <person name="Uechi K."/>
            <person name="Horii T."/>
            <person name="Iida T."/>
            <person name="Fujita J."/>
            <person name="Nakamura S."/>
        </authorList>
    </citation>
    <scope>NUCLEOTIDE SEQUENCE [LARGE SCALE GENOMIC DNA]</scope>
    <source>
        <strain evidence="6 7">JCM 6370</strain>
    </source>
</reference>
<proteinExistence type="predicted"/>
<dbReference type="EMBL" id="AP022599">
    <property type="protein sequence ID" value="BBY81828.1"/>
    <property type="molecule type" value="Genomic_DNA"/>
</dbReference>
<evidence type="ECO:0000256" key="3">
    <source>
        <dbReference type="ARBA" id="ARBA00022989"/>
    </source>
</evidence>
<keyword evidence="2 5" id="KW-0812">Transmembrane</keyword>
<dbReference type="AlphaFoldDB" id="A0A7I7UK06"/>
<organism evidence="6 7">
    <name type="scientific">Mycolicibacterium pulveris</name>
    <name type="common">Mycobacterium pulveris</name>
    <dbReference type="NCBI Taxonomy" id="36813"/>
    <lineage>
        <taxon>Bacteria</taxon>
        <taxon>Bacillati</taxon>
        <taxon>Actinomycetota</taxon>
        <taxon>Actinomycetes</taxon>
        <taxon>Mycobacteriales</taxon>
        <taxon>Mycobacteriaceae</taxon>
        <taxon>Mycolicibacterium</taxon>
    </lineage>
</organism>
<evidence type="ECO:0000256" key="2">
    <source>
        <dbReference type="ARBA" id="ARBA00022692"/>
    </source>
</evidence>
<feature type="transmembrane region" description="Helical" evidence="5">
    <location>
        <begin position="290"/>
        <end position="311"/>
    </location>
</feature>
<feature type="transmembrane region" description="Helical" evidence="5">
    <location>
        <begin position="191"/>
        <end position="208"/>
    </location>
</feature>